<dbReference type="EC" id="7.1.1.2" evidence="4"/>
<evidence type="ECO:0000256" key="18">
    <source>
        <dbReference type="ARBA" id="ARBA00049551"/>
    </source>
</evidence>
<evidence type="ECO:0000256" key="9">
    <source>
        <dbReference type="ARBA" id="ARBA00022792"/>
    </source>
</evidence>
<evidence type="ECO:0000256" key="14">
    <source>
        <dbReference type="ARBA" id="ARBA00023075"/>
    </source>
</evidence>
<dbReference type="InterPro" id="IPR001750">
    <property type="entry name" value="ND/Mrp_TM"/>
</dbReference>
<feature type="transmembrane region" description="Helical" evidence="19">
    <location>
        <begin position="198"/>
        <end position="218"/>
    </location>
</feature>
<evidence type="ECO:0000256" key="19">
    <source>
        <dbReference type="SAM" id="Phobius"/>
    </source>
</evidence>
<keyword evidence="12 19" id="KW-1133">Transmembrane helix</keyword>
<evidence type="ECO:0000256" key="5">
    <source>
        <dbReference type="ARBA" id="ARBA00021008"/>
    </source>
</evidence>
<evidence type="ECO:0000256" key="10">
    <source>
        <dbReference type="ARBA" id="ARBA00022967"/>
    </source>
</evidence>
<feature type="domain" description="NADH:quinone oxidoreductase/Mrp antiporter transmembrane" evidence="20">
    <location>
        <begin position="94"/>
        <end position="279"/>
    </location>
</feature>
<dbReference type="CTD" id="4536"/>
<keyword evidence="7" id="KW-0679">Respiratory chain</keyword>
<evidence type="ECO:0000256" key="12">
    <source>
        <dbReference type="ARBA" id="ARBA00022989"/>
    </source>
</evidence>
<dbReference type="GO" id="GO:0005743">
    <property type="term" value="C:mitochondrial inner membrane"/>
    <property type="evidence" value="ECO:0007669"/>
    <property type="project" value="UniProtKB-SubCell"/>
</dbReference>
<dbReference type="InterPro" id="IPR050175">
    <property type="entry name" value="Complex_I_Subunit_2"/>
</dbReference>
<dbReference type="PANTHER" id="PTHR46552:SF1">
    <property type="entry name" value="NADH-UBIQUINONE OXIDOREDUCTASE CHAIN 2"/>
    <property type="match status" value="1"/>
</dbReference>
<evidence type="ECO:0000256" key="3">
    <source>
        <dbReference type="ARBA" id="ARBA00007012"/>
    </source>
</evidence>
<feature type="transmembrane region" description="Helical" evidence="19">
    <location>
        <begin position="238"/>
        <end position="264"/>
    </location>
</feature>
<accession>A0A8B0JU54</accession>
<evidence type="ECO:0000256" key="11">
    <source>
        <dbReference type="ARBA" id="ARBA00022982"/>
    </source>
</evidence>
<proteinExistence type="inferred from homology"/>
<comment type="function">
    <text evidence="1">Core subunit of the mitochondrial membrane respiratory chain NADH dehydrogenase (Complex I) that is believed to belong to the minimal assembly required for catalysis. Complex I functions in the transfer of electrons from NADH to the respiratory chain. The immediate electron acceptor for the enzyme is believed to be ubiquinone.</text>
</comment>
<reference evidence="21" key="1">
    <citation type="submission" date="2020-12" db="EMBL/GenBank/DDBJ databases">
        <authorList>
            <person name="Li X.-L."/>
        </authorList>
    </citation>
    <scope>NUCLEOTIDE SEQUENCE</scope>
</reference>
<name>A0A8B0JU54_9HYME</name>
<dbReference type="RefSeq" id="YP_010250530.1">
    <property type="nucleotide sequence ID" value="NC_060357.1"/>
</dbReference>
<keyword evidence="16 19" id="KW-0472">Membrane</keyword>
<dbReference type="EMBL" id="MW376475">
    <property type="protein sequence ID" value="QTV22606.1"/>
    <property type="molecule type" value="Genomic_DNA"/>
</dbReference>
<feature type="transmembrane region" description="Helical" evidence="19">
    <location>
        <begin position="270"/>
        <end position="300"/>
    </location>
</feature>
<evidence type="ECO:0000256" key="16">
    <source>
        <dbReference type="ARBA" id="ARBA00023136"/>
    </source>
</evidence>
<evidence type="ECO:0000256" key="8">
    <source>
        <dbReference type="ARBA" id="ARBA00022692"/>
    </source>
</evidence>
<gene>
    <name evidence="21" type="primary">ND2</name>
</gene>
<feature type="transmembrane region" description="Helical" evidence="19">
    <location>
        <begin position="33"/>
        <end position="54"/>
    </location>
</feature>
<comment type="subcellular location">
    <subcellularLocation>
        <location evidence="2">Mitochondrion inner membrane</location>
        <topology evidence="2">Multi-pass membrane protein</topology>
    </subcellularLocation>
</comment>
<evidence type="ECO:0000256" key="1">
    <source>
        <dbReference type="ARBA" id="ARBA00003257"/>
    </source>
</evidence>
<evidence type="ECO:0000256" key="13">
    <source>
        <dbReference type="ARBA" id="ARBA00023027"/>
    </source>
</evidence>
<comment type="catalytic activity">
    <reaction evidence="18">
        <text>a ubiquinone + NADH + 5 H(+)(in) = a ubiquinol + NAD(+) + 4 H(+)(out)</text>
        <dbReference type="Rhea" id="RHEA:29091"/>
        <dbReference type="Rhea" id="RHEA-COMP:9565"/>
        <dbReference type="Rhea" id="RHEA-COMP:9566"/>
        <dbReference type="ChEBI" id="CHEBI:15378"/>
        <dbReference type="ChEBI" id="CHEBI:16389"/>
        <dbReference type="ChEBI" id="CHEBI:17976"/>
        <dbReference type="ChEBI" id="CHEBI:57540"/>
        <dbReference type="ChEBI" id="CHEBI:57945"/>
        <dbReference type="EC" id="7.1.1.2"/>
    </reaction>
</comment>
<feature type="transmembrane region" description="Helical" evidence="19">
    <location>
        <begin position="320"/>
        <end position="338"/>
    </location>
</feature>
<dbReference type="AlphaFoldDB" id="A0A8B0JU54"/>
<evidence type="ECO:0000313" key="21">
    <source>
        <dbReference type="EMBL" id="QTV22606.1"/>
    </source>
</evidence>
<keyword evidence="14" id="KW-0830">Ubiquinone</keyword>
<evidence type="ECO:0000256" key="4">
    <source>
        <dbReference type="ARBA" id="ARBA00012944"/>
    </source>
</evidence>
<feature type="transmembrane region" description="Helical" evidence="19">
    <location>
        <begin position="7"/>
        <end position="27"/>
    </location>
</feature>
<feature type="transmembrane region" description="Helical" evidence="19">
    <location>
        <begin position="66"/>
        <end position="89"/>
    </location>
</feature>
<feature type="transmembrane region" description="Helical" evidence="19">
    <location>
        <begin position="95"/>
        <end position="115"/>
    </location>
</feature>
<dbReference type="GeneID" id="70590943"/>
<evidence type="ECO:0000256" key="2">
    <source>
        <dbReference type="ARBA" id="ARBA00004448"/>
    </source>
</evidence>
<keyword evidence="8 19" id="KW-0812">Transmembrane</keyword>
<keyword evidence="13" id="KW-0520">NAD</keyword>
<keyword evidence="9" id="KW-0999">Mitochondrion inner membrane</keyword>
<dbReference type="GO" id="GO:0008137">
    <property type="term" value="F:NADH dehydrogenase (ubiquinone) activity"/>
    <property type="evidence" value="ECO:0007669"/>
    <property type="project" value="UniProtKB-EC"/>
</dbReference>
<sequence>MMMNIMLWINFYIIPFFMIINIMSIFINNNYIMWMLLEINNINFITLMILMSNYNFNNYKKNLSNIFIYMIIQTISSLFIMVNFIDFLMPIKYSYFFEIGILMKLGIFPFHYWVVMIMNNMNWIIIFMLSSIQKIIPFMMINFSEYSNKMNFTLIISILFCSFWMMKQNNFKKIIAYSSIINSSWMTMSMFLNKYNCMFYFLIYTMTMLCLILILTKFNINNNKFIYSMNFMPLKFKFLFMILMLSLMGMPPMSMMWTMISIMLTLKKSLYSIIIMIMLILSKLMMMISYLYISYSFLFLKKMNFKNLFKYSNKYWNKNFMFIFISLMTMSILFWIYFLNMIF</sequence>
<keyword evidence="11" id="KW-0249">Electron transport</keyword>
<geneLocation type="mitochondrion" evidence="21"/>
<dbReference type="PANTHER" id="PTHR46552">
    <property type="entry name" value="NADH-UBIQUINONE OXIDOREDUCTASE CHAIN 2"/>
    <property type="match status" value="1"/>
</dbReference>
<protein>
    <recommendedName>
        <fullName evidence="5">NADH-ubiquinone oxidoreductase chain 2</fullName>
        <ecNumber evidence="4">7.1.1.2</ecNumber>
    </recommendedName>
    <alternativeName>
        <fullName evidence="17">NADH dehydrogenase subunit 2</fullName>
    </alternativeName>
</protein>
<keyword evidence="6" id="KW-0813">Transport</keyword>
<evidence type="ECO:0000256" key="15">
    <source>
        <dbReference type="ARBA" id="ARBA00023128"/>
    </source>
</evidence>
<evidence type="ECO:0000256" key="17">
    <source>
        <dbReference type="ARBA" id="ARBA00031028"/>
    </source>
</evidence>
<evidence type="ECO:0000256" key="7">
    <source>
        <dbReference type="ARBA" id="ARBA00022660"/>
    </source>
</evidence>
<dbReference type="Pfam" id="PF00361">
    <property type="entry name" value="Proton_antipo_M"/>
    <property type="match status" value="1"/>
</dbReference>
<keyword evidence="15 21" id="KW-0496">Mitochondrion</keyword>
<feature type="transmembrane region" description="Helical" evidence="19">
    <location>
        <begin position="122"/>
        <end position="144"/>
    </location>
</feature>
<keyword evidence="10" id="KW-1278">Translocase</keyword>
<comment type="similarity">
    <text evidence="3">Belongs to the complex I subunit 2 family.</text>
</comment>
<dbReference type="GO" id="GO:0006120">
    <property type="term" value="P:mitochondrial electron transport, NADH to ubiquinone"/>
    <property type="evidence" value="ECO:0007669"/>
    <property type="project" value="TreeGrafter"/>
</dbReference>
<organism evidence="21">
    <name type="scientific">Cerceris bucculata</name>
    <dbReference type="NCBI Taxonomy" id="2818497"/>
    <lineage>
        <taxon>Eukaryota</taxon>
        <taxon>Metazoa</taxon>
        <taxon>Ecdysozoa</taxon>
        <taxon>Arthropoda</taxon>
        <taxon>Hexapoda</taxon>
        <taxon>Insecta</taxon>
        <taxon>Pterygota</taxon>
        <taxon>Neoptera</taxon>
        <taxon>Endopterygota</taxon>
        <taxon>Hymenoptera</taxon>
        <taxon>Apocrita</taxon>
        <taxon>Aculeata</taxon>
        <taxon>Apoidea</taxon>
        <taxon>Crabronidae</taxon>
        <taxon>Philanthinae</taxon>
        <taxon>Cercerini</taxon>
        <taxon>Cerceris</taxon>
    </lineage>
</organism>
<evidence type="ECO:0000256" key="6">
    <source>
        <dbReference type="ARBA" id="ARBA00022448"/>
    </source>
</evidence>
<evidence type="ECO:0000259" key="20">
    <source>
        <dbReference type="Pfam" id="PF00361"/>
    </source>
</evidence>